<evidence type="ECO:0000256" key="5">
    <source>
        <dbReference type="ARBA" id="ARBA00022676"/>
    </source>
</evidence>
<comment type="catalytic activity">
    <reaction evidence="12">
        <text>a di-trans,poly-cis-dolichyl phosphate + UDP-alpha-D-glucose = a di-trans,poly-cis-dolichyl beta-D-glucosyl phosphate + UDP</text>
        <dbReference type="Rhea" id="RHEA:15401"/>
        <dbReference type="Rhea" id="RHEA-COMP:19498"/>
        <dbReference type="Rhea" id="RHEA-COMP:19502"/>
        <dbReference type="ChEBI" id="CHEBI:57525"/>
        <dbReference type="ChEBI" id="CHEBI:57683"/>
        <dbReference type="ChEBI" id="CHEBI:58223"/>
        <dbReference type="ChEBI" id="CHEBI:58885"/>
        <dbReference type="EC" id="2.4.1.117"/>
    </reaction>
    <physiologicalReaction direction="left-to-right" evidence="12">
        <dbReference type="Rhea" id="RHEA:15402"/>
    </physiologicalReaction>
</comment>
<evidence type="ECO:0000256" key="6">
    <source>
        <dbReference type="ARBA" id="ARBA00022679"/>
    </source>
</evidence>
<evidence type="ECO:0000256" key="1">
    <source>
        <dbReference type="ARBA" id="ARBA00004389"/>
    </source>
</evidence>
<dbReference type="GO" id="GO:0004581">
    <property type="term" value="F:dolichyl-phosphate beta-glucosyltransferase activity"/>
    <property type="evidence" value="ECO:0007669"/>
    <property type="project" value="UniProtKB-EC"/>
</dbReference>
<evidence type="ECO:0000256" key="11">
    <source>
        <dbReference type="ARBA" id="ARBA00023136"/>
    </source>
</evidence>
<dbReference type="InterPro" id="IPR001173">
    <property type="entry name" value="Glyco_trans_2-like"/>
</dbReference>
<evidence type="ECO:0000256" key="7">
    <source>
        <dbReference type="ARBA" id="ARBA00022692"/>
    </source>
</evidence>
<dbReference type="EMBL" id="LR021723">
    <property type="protein sequence ID" value="SVE91342.1"/>
    <property type="molecule type" value="mRNA"/>
</dbReference>
<evidence type="ECO:0000313" key="16">
    <source>
        <dbReference type="EMBL" id="SVE90087.1"/>
    </source>
</evidence>
<feature type="domain" description="Glycosyltransferase 2-like" evidence="15">
    <location>
        <begin position="63"/>
        <end position="177"/>
    </location>
</feature>
<dbReference type="AlphaFoldDB" id="A0A4Y7NBQ8"/>
<keyword evidence="11" id="KW-0472">Membrane</keyword>
<protein>
    <recommendedName>
        <fullName evidence="13">Dolichyl-phosphate beta-glucosyltransferase</fullName>
        <ecNumber evidence="4">2.4.1.117</ecNumber>
    </recommendedName>
</protein>
<dbReference type="PANTHER" id="PTHR10859">
    <property type="entry name" value="GLYCOSYL TRANSFERASE"/>
    <property type="match status" value="1"/>
</dbReference>
<dbReference type="Gene3D" id="3.90.550.10">
    <property type="entry name" value="Spore Coat Polysaccharide Biosynthesis Protein SpsA, Chain A"/>
    <property type="match status" value="1"/>
</dbReference>
<dbReference type="EC" id="2.4.1.117" evidence="4"/>
<sequence>MLLLGLLLVLGCATLVMLLFIYVTSETYAKVIRFKDEQFYLDPKTTEKERFPSIEDDSTIWLSVIVPAYNEEKRLPVMLEECLDYLEKKLKSNPSCTYEVLIVDDGSNDRTTEVGLSYSKKYGCDKVRVLTLSTNRGKGGAVRLGMLSARGEQLLFADADGATTFEDISKLQNNLKELVKGQPMDKALGLVCGSRAHLEKEAIASRSFFRTVLMKGFHLLVWLFAARSVRDTQCGFKLLTRPTARLCFPNLHIERWAFDVELIYIAEYMKIPTGEVSVRWMEIEGNLLIIFIWIVQLIKALRLTQLLYNIKPDNEPVEDIFEDEKSEKKKKKKKKKNKDDEAEAEAEAPQAPEKSEAADEEQDDKKNKKDKSKKKVDPKKEKKGGPGKKALAAMQETLRKIREEEERIRREEEEAERKAAEEERIRQEQERKEQERRELRKQREKEKKERLKAEGKFLTPKQRAQQARSQASLEVLRAQGTFIDF</sequence>
<evidence type="ECO:0000256" key="14">
    <source>
        <dbReference type="SAM" id="MobiDB-lite"/>
    </source>
</evidence>
<keyword evidence="6" id="KW-0808">Transferase</keyword>
<accession>A0A4Y7NBQ8</accession>
<keyword evidence="5" id="KW-0328">Glycosyltransferase</keyword>
<dbReference type="GO" id="GO:0005789">
    <property type="term" value="C:endoplasmic reticulum membrane"/>
    <property type="evidence" value="ECO:0007669"/>
    <property type="project" value="UniProtKB-SubCell"/>
</dbReference>
<dbReference type="PANTHER" id="PTHR10859:SF91">
    <property type="entry name" value="DOLICHYL-PHOSPHATE BETA-GLUCOSYLTRANSFERASE"/>
    <property type="match status" value="1"/>
</dbReference>
<keyword evidence="7" id="KW-0812">Transmembrane</keyword>
<evidence type="ECO:0000256" key="10">
    <source>
        <dbReference type="ARBA" id="ARBA00022989"/>
    </source>
</evidence>
<dbReference type="EMBL" id="LR020468">
    <property type="protein sequence ID" value="SVE90087.1"/>
    <property type="molecule type" value="mRNA"/>
</dbReference>
<evidence type="ECO:0000256" key="12">
    <source>
        <dbReference type="ARBA" id="ARBA00045097"/>
    </source>
</evidence>
<dbReference type="InterPro" id="IPR035518">
    <property type="entry name" value="DPG_synthase"/>
</dbReference>
<feature type="compositionally biased region" description="Basic and acidic residues" evidence="14">
    <location>
        <begin position="397"/>
        <end position="455"/>
    </location>
</feature>
<dbReference type="CDD" id="cd04188">
    <property type="entry name" value="DPG_synthase"/>
    <property type="match status" value="1"/>
</dbReference>
<dbReference type="GO" id="GO:0006487">
    <property type="term" value="P:protein N-linked glycosylation"/>
    <property type="evidence" value="ECO:0007669"/>
    <property type="project" value="TreeGrafter"/>
</dbReference>
<dbReference type="Pfam" id="PF00535">
    <property type="entry name" value="Glycos_transf_2"/>
    <property type="match status" value="1"/>
</dbReference>
<evidence type="ECO:0000259" key="15">
    <source>
        <dbReference type="Pfam" id="PF00535"/>
    </source>
</evidence>
<evidence type="ECO:0000256" key="13">
    <source>
        <dbReference type="ARBA" id="ARBA00070518"/>
    </source>
</evidence>
<evidence type="ECO:0000256" key="9">
    <source>
        <dbReference type="ARBA" id="ARBA00022968"/>
    </source>
</evidence>
<proteinExistence type="evidence at transcript level"/>
<evidence type="ECO:0000256" key="8">
    <source>
        <dbReference type="ARBA" id="ARBA00022824"/>
    </source>
</evidence>
<dbReference type="SUPFAM" id="SSF53448">
    <property type="entry name" value="Nucleotide-diphospho-sugar transferases"/>
    <property type="match status" value="1"/>
</dbReference>
<keyword evidence="9" id="KW-0735">Signal-anchor</keyword>
<feature type="region of interest" description="Disordered" evidence="14">
    <location>
        <begin position="321"/>
        <end position="465"/>
    </location>
</feature>
<evidence type="ECO:0000256" key="4">
    <source>
        <dbReference type="ARBA" id="ARBA00012583"/>
    </source>
</evidence>
<reference evidence="16" key="1">
    <citation type="submission" date="2018-08" db="EMBL/GenBank/DDBJ databases">
        <authorList>
            <person name="Cornetti L."/>
        </authorList>
    </citation>
    <scope>NUCLEOTIDE SEQUENCE</scope>
    <source>
        <strain evidence="17">RU-SZB3</strain>
        <strain evidence="16">RU-TY6-1</strain>
    </source>
</reference>
<name>A0A4Y7NBQ8_9CRUS</name>
<feature type="compositionally biased region" description="Basic residues" evidence="14">
    <location>
        <begin position="368"/>
        <end position="377"/>
    </location>
</feature>
<evidence type="ECO:0000256" key="3">
    <source>
        <dbReference type="ARBA" id="ARBA00006739"/>
    </source>
</evidence>
<organism evidence="16">
    <name type="scientific">Daphnia sinensis</name>
    <dbReference type="NCBI Taxonomy" id="1820382"/>
    <lineage>
        <taxon>Eukaryota</taxon>
        <taxon>Metazoa</taxon>
        <taxon>Ecdysozoa</taxon>
        <taxon>Arthropoda</taxon>
        <taxon>Crustacea</taxon>
        <taxon>Branchiopoda</taxon>
        <taxon>Diplostraca</taxon>
        <taxon>Cladocera</taxon>
        <taxon>Anomopoda</taxon>
        <taxon>Daphniidae</taxon>
        <taxon>Daphnia</taxon>
        <taxon>Daphnia similis group</taxon>
    </lineage>
</organism>
<comment type="subcellular location">
    <subcellularLocation>
        <location evidence="1">Endoplasmic reticulum membrane</location>
        <topology evidence="1">Single-pass membrane protein</topology>
    </subcellularLocation>
</comment>
<comment type="pathway">
    <text evidence="2">Protein modification; protein glycosylation.</text>
</comment>
<keyword evidence="10" id="KW-1133">Transmembrane helix</keyword>
<feature type="compositionally biased region" description="Basic and acidic residues" evidence="14">
    <location>
        <begin position="353"/>
        <end position="367"/>
    </location>
</feature>
<keyword evidence="8" id="KW-0256">Endoplasmic reticulum</keyword>
<comment type="similarity">
    <text evidence="3">Belongs to the glycosyltransferase 2 family.</text>
</comment>
<evidence type="ECO:0000256" key="2">
    <source>
        <dbReference type="ARBA" id="ARBA00004922"/>
    </source>
</evidence>
<dbReference type="InterPro" id="IPR029044">
    <property type="entry name" value="Nucleotide-diphossugar_trans"/>
</dbReference>
<gene>
    <name evidence="16" type="primary">EOG090X0BIY</name>
</gene>
<dbReference type="FunFam" id="3.90.550.10:FF:000068">
    <property type="entry name" value="ALG5, dolichyl-phosphate beta-glucosyltransferase"/>
    <property type="match status" value="1"/>
</dbReference>
<evidence type="ECO:0000313" key="17">
    <source>
        <dbReference type="EMBL" id="SVE91342.1"/>
    </source>
</evidence>